<dbReference type="PROSITE" id="PS50850">
    <property type="entry name" value="MFS"/>
    <property type="match status" value="1"/>
</dbReference>
<dbReference type="Gene3D" id="1.20.1250.20">
    <property type="entry name" value="MFS general substrate transporter like domains"/>
    <property type="match status" value="1"/>
</dbReference>
<keyword evidence="7 9" id="KW-1133">Transmembrane helix</keyword>
<comment type="function">
    <text evidence="1">Resistance to tetracycline by an active tetracycline efflux. This is an energy-dependent process that decreases the accumulation of the antibiotic in whole cells. This protein functions as a metal-tetracycline/H(+) antiporter.</text>
</comment>
<dbReference type="GO" id="GO:0022857">
    <property type="term" value="F:transmembrane transporter activity"/>
    <property type="evidence" value="ECO:0007669"/>
    <property type="project" value="InterPro"/>
</dbReference>
<keyword evidence="8 9" id="KW-0472">Membrane</keyword>
<dbReference type="InterPro" id="IPR050171">
    <property type="entry name" value="MFS_Transporters"/>
</dbReference>
<feature type="transmembrane region" description="Helical" evidence="9">
    <location>
        <begin position="21"/>
        <end position="42"/>
    </location>
</feature>
<dbReference type="OrthoDB" id="9764259at2"/>
<dbReference type="STRING" id="267212.GCA_001063965_02120"/>
<keyword evidence="12" id="KW-1185">Reference proteome</keyword>
<feature type="transmembrane region" description="Helical" evidence="9">
    <location>
        <begin position="224"/>
        <end position="243"/>
    </location>
</feature>
<feature type="transmembrane region" description="Helical" evidence="9">
    <location>
        <begin position="172"/>
        <end position="190"/>
    </location>
</feature>
<protein>
    <submittedName>
        <fullName evidence="11">MFS family major facilitator transporter</fullName>
    </submittedName>
</protein>
<evidence type="ECO:0000256" key="3">
    <source>
        <dbReference type="ARBA" id="ARBA00007520"/>
    </source>
</evidence>
<dbReference type="InterPro" id="IPR001958">
    <property type="entry name" value="Tet-R_TetA/multi-R_MdtG-like"/>
</dbReference>
<evidence type="ECO:0000313" key="11">
    <source>
        <dbReference type="EMBL" id="EGF11122.1"/>
    </source>
</evidence>
<evidence type="ECO:0000256" key="6">
    <source>
        <dbReference type="ARBA" id="ARBA00022692"/>
    </source>
</evidence>
<evidence type="ECO:0000256" key="4">
    <source>
        <dbReference type="ARBA" id="ARBA00022448"/>
    </source>
</evidence>
<feature type="transmembrane region" description="Helical" evidence="9">
    <location>
        <begin position="255"/>
        <end position="275"/>
    </location>
</feature>
<evidence type="ECO:0000256" key="2">
    <source>
        <dbReference type="ARBA" id="ARBA00004651"/>
    </source>
</evidence>
<feature type="transmembrane region" description="Helical" evidence="9">
    <location>
        <begin position="85"/>
        <end position="108"/>
    </location>
</feature>
<proteinExistence type="inferred from homology"/>
<keyword evidence="5" id="KW-1003">Cell membrane</keyword>
<evidence type="ECO:0000256" key="9">
    <source>
        <dbReference type="SAM" id="Phobius"/>
    </source>
</evidence>
<dbReference type="RefSeq" id="WP_007342220.1">
    <property type="nucleotide sequence ID" value="NZ_GL878494.1"/>
</dbReference>
<evidence type="ECO:0000256" key="5">
    <source>
        <dbReference type="ARBA" id="ARBA00022475"/>
    </source>
</evidence>
<dbReference type="PRINTS" id="PR01035">
    <property type="entry name" value="TCRTETA"/>
</dbReference>
<comment type="similarity">
    <text evidence="3">Belongs to the major facilitator superfamily. TCR/Tet family.</text>
</comment>
<dbReference type="InterPro" id="IPR020846">
    <property type="entry name" value="MFS_dom"/>
</dbReference>
<name>F2BBV6_9NEIS</name>
<evidence type="ECO:0000256" key="1">
    <source>
        <dbReference type="ARBA" id="ARBA00003279"/>
    </source>
</evidence>
<dbReference type="EMBL" id="AFAY01000024">
    <property type="protein sequence ID" value="EGF11122.1"/>
    <property type="molecule type" value="Genomic_DNA"/>
</dbReference>
<feature type="transmembrane region" description="Helical" evidence="9">
    <location>
        <begin position="345"/>
        <end position="367"/>
    </location>
</feature>
<organism evidence="11 12">
    <name type="scientific">Neisseria bacilliformis ATCC BAA-1200</name>
    <dbReference type="NCBI Taxonomy" id="888742"/>
    <lineage>
        <taxon>Bacteria</taxon>
        <taxon>Pseudomonadati</taxon>
        <taxon>Pseudomonadota</taxon>
        <taxon>Betaproteobacteria</taxon>
        <taxon>Neisseriales</taxon>
        <taxon>Neisseriaceae</taxon>
        <taxon>Neisseria</taxon>
    </lineage>
</organism>
<dbReference type="Proteomes" id="UP000004105">
    <property type="component" value="Unassembled WGS sequence"/>
</dbReference>
<sequence length="460" mass="48911">MARAEQTQMSPEEWRASTSLSGVYALRMLGMFLVLPVLSIYAASLPGAQNNAALAGFAAGMYGLTQALMQLPLGMASDRFGRKKTIYFGLILFAAGSFTAAAADSWAMLTLGRALQGAGAVSAAVTALLADLTREEVRTRAMAMIGLSIGLTFSASLVLSPMLTGFIGVKGLFVLTGTLTLASILVVALFTPEPQVSKLHEDMQAQPGRLAEVFKNRRLMSLNFGIFALHCGMMAIFASLPFVMENLGLDKTGHWKVYFPATLLGLILMIPAIIVGETRGRLKQVFVIGIALTAAAALLLMFSLDSLWLITACLIVYFIGFNILEASQPSMVSKIAPADLKGTAMGVYNTLQSVGLMSGFWLGGWLYQHHGMHAVLAFVAALTLVWLAFAAASPAPRPVKNVALRTGKTWLGRPEALRYALGGVAGIEQISFSGDGQTVYIKALQKGFDEAAAKTIVSGE</sequence>
<dbReference type="Pfam" id="PF07690">
    <property type="entry name" value="MFS_1"/>
    <property type="match status" value="1"/>
</dbReference>
<feature type="transmembrane region" description="Helical" evidence="9">
    <location>
        <begin position="282"/>
        <end position="301"/>
    </location>
</feature>
<evidence type="ECO:0000313" key="12">
    <source>
        <dbReference type="Proteomes" id="UP000004105"/>
    </source>
</evidence>
<keyword evidence="6 9" id="KW-0812">Transmembrane</keyword>
<dbReference type="InterPro" id="IPR011701">
    <property type="entry name" value="MFS"/>
</dbReference>
<evidence type="ECO:0000256" key="7">
    <source>
        <dbReference type="ARBA" id="ARBA00022989"/>
    </source>
</evidence>
<dbReference type="SUPFAM" id="SSF103473">
    <property type="entry name" value="MFS general substrate transporter"/>
    <property type="match status" value="1"/>
</dbReference>
<dbReference type="InterPro" id="IPR036259">
    <property type="entry name" value="MFS_trans_sf"/>
</dbReference>
<dbReference type="PROSITE" id="PS00216">
    <property type="entry name" value="SUGAR_TRANSPORT_1"/>
    <property type="match status" value="1"/>
</dbReference>
<accession>F2BBV6</accession>
<keyword evidence="4" id="KW-0813">Transport</keyword>
<comment type="caution">
    <text evidence="11">The sequence shown here is derived from an EMBL/GenBank/DDBJ whole genome shotgun (WGS) entry which is preliminary data.</text>
</comment>
<dbReference type="PANTHER" id="PTHR23517">
    <property type="entry name" value="RESISTANCE PROTEIN MDTM, PUTATIVE-RELATED-RELATED"/>
    <property type="match status" value="1"/>
</dbReference>
<gene>
    <name evidence="11" type="ORF">HMPREF9123_1211</name>
</gene>
<feature type="transmembrane region" description="Helical" evidence="9">
    <location>
        <begin position="373"/>
        <end position="392"/>
    </location>
</feature>
<feature type="transmembrane region" description="Helical" evidence="9">
    <location>
        <begin position="144"/>
        <end position="166"/>
    </location>
</feature>
<dbReference type="InterPro" id="IPR005829">
    <property type="entry name" value="Sugar_transporter_CS"/>
</dbReference>
<evidence type="ECO:0000256" key="8">
    <source>
        <dbReference type="ARBA" id="ARBA00023136"/>
    </source>
</evidence>
<feature type="transmembrane region" description="Helical" evidence="9">
    <location>
        <begin position="114"/>
        <end position="132"/>
    </location>
</feature>
<dbReference type="AlphaFoldDB" id="F2BBV6"/>
<feature type="transmembrane region" description="Helical" evidence="9">
    <location>
        <begin position="307"/>
        <end position="324"/>
    </location>
</feature>
<feature type="transmembrane region" description="Helical" evidence="9">
    <location>
        <begin position="54"/>
        <end position="73"/>
    </location>
</feature>
<comment type="subcellular location">
    <subcellularLocation>
        <location evidence="2">Cell membrane</location>
        <topology evidence="2">Multi-pass membrane protein</topology>
    </subcellularLocation>
</comment>
<evidence type="ECO:0000259" key="10">
    <source>
        <dbReference type="PROSITE" id="PS50850"/>
    </source>
</evidence>
<reference evidence="11 12" key="1">
    <citation type="submission" date="2011-02" db="EMBL/GenBank/DDBJ databases">
        <authorList>
            <person name="Muzny D."/>
            <person name="Qin X."/>
            <person name="Deng J."/>
            <person name="Jiang H."/>
            <person name="Liu Y."/>
            <person name="Qu J."/>
            <person name="Song X.-Z."/>
            <person name="Zhang L."/>
            <person name="Thornton R."/>
            <person name="Coyle M."/>
            <person name="Francisco L."/>
            <person name="Jackson L."/>
            <person name="Javaid M."/>
            <person name="Korchina V."/>
            <person name="Kovar C."/>
            <person name="Mata R."/>
            <person name="Mathew T."/>
            <person name="Ngo R."/>
            <person name="Nguyen L."/>
            <person name="Nguyen N."/>
            <person name="Okwuonu G."/>
            <person name="Ongeri F."/>
            <person name="Pham C."/>
            <person name="Simmons D."/>
            <person name="Wilczek-Boney K."/>
            <person name="Hale W."/>
            <person name="Jakkamsetti A."/>
            <person name="Pham P."/>
            <person name="Ruth R."/>
            <person name="San Lucas F."/>
            <person name="Warren J."/>
            <person name="Zhang J."/>
            <person name="Zhao Z."/>
            <person name="Zhou C."/>
            <person name="Zhu D."/>
            <person name="Lee S."/>
            <person name="Bess C."/>
            <person name="Blankenburg K."/>
            <person name="Forbes L."/>
            <person name="Fu Q."/>
            <person name="Gubbala S."/>
            <person name="Hirani K."/>
            <person name="Jayaseelan J.C."/>
            <person name="Lara F."/>
            <person name="Munidasa M."/>
            <person name="Palculict T."/>
            <person name="Patil S."/>
            <person name="Pu L.-L."/>
            <person name="Saada N."/>
            <person name="Tang L."/>
            <person name="Weissenberger G."/>
            <person name="Zhu Y."/>
            <person name="Hemphill L."/>
            <person name="Shang Y."/>
            <person name="Youmans B."/>
            <person name="Ayvaz T."/>
            <person name="Ross M."/>
            <person name="Santibanez J."/>
            <person name="Aqrawi P."/>
            <person name="Gross S."/>
            <person name="Joshi V."/>
            <person name="Fowler G."/>
            <person name="Nazareth L."/>
            <person name="Reid J."/>
            <person name="Worley K."/>
            <person name="Petrosino J."/>
            <person name="Highlander S."/>
            <person name="Gibbs R."/>
        </authorList>
    </citation>
    <scope>NUCLEOTIDE SEQUENCE [LARGE SCALE GENOMIC DNA]</scope>
    <source>
        <strain evidence="11 12">ATCC BAA-1200</strain>
    </source>
</reference>
<dbReference type="CDD" id="cd17472">
    <property type="entry name" value="MFS_YajR_like"/>
    <property type="match status" value="1"/>
</dbReference>
<dbReference type="PANTHER" id="PTHR23517:SF2">
    <property type="entry name" value="MULTIDRUG RESISTANCE PROTEIN MDTH"/>
    <property type="match status" value="1"/>
</dbReference>
<dbReference type="GO" id="GO:0005886">
    <property type="term" value="C:plasma membrane"/>
    <property type="evidence" value="ECO:0007669"/>
    <property type="project" value="UniProtKB-SubCell"/>
</dbReference>
<dbReference type="HOGENOM" id="CLU_001265_10_0_4"/>
<feature type="domain" description="Major facilitator superfamily (MFS) profile" evidence="10">
    <location>
        <begin position="16"/>
        <end position="398"/>
    </location>
</feature>